<dbReference type="KEGG" id="abas:ACPOL_7018"/>
<dbReference type="Pfam" id="PF05199">
    <property type="entry name" value="GMC_oxred_C"/>
    <property type="match status" value="1"/>
</dbReference>
<dbReference type="PROSITE" id="PS00623">
    <property type="entry name" value="GMC_OXRED_1"/>
    <property type="match status" value="1"/>
</dbReference>
<gene>
    <name evidence="9" type="ORF">ACPOL_7018</name>
</gene>
<keyword evidence="3 6" id="KW-0285">Flavoprotein</keyword>
<dbReference type="GO" id="GO:0050660">
    <property type="term" value="F:flavin adenine dinucleotide binding"/>
    <property type="evidence" value="ECO:0007669"/>
    <property type="project" value="InterPro"/>
</dbReference>
<keyword evidence="4 5" id="KW-0274">FAD</keyword>
<dbReference type="InterPro" id="IPR007867">
    <property type="entry name" value="GMC_OxRtase_C"/>
</dbReference>
<protein>
    <submittedName>
        <fullName evidence="9">Choline dehydrogenase</fullName>
    </submittedName>
</protein>
<organism evidence="9 10">
    <name type="scientific">Acidisarcina polymorpha</name>
    <dbReference type="NCBI Taxonomy" id="2211140"/>
    <lineage>
        <taxon>Bacteria</taxon>
        <taxon>Pseudomonadati</taxon>
        <taxon>Acidobacteriota</taxon>
        <taxon>Terriglobia</taxon>
        <taxon>Terriglobales</taxon>
        <taxon>Acidobacteriaceae</taxon>
        <taxon>Acidisarcina</taxon>
    </lineage>
</organism>
<feature type="domain" description="Glucose-methanol-choline oxidoreductase N-terminal" evidence="8">
    <location>
        <begin position="282"/>
        <end position="296"/>
    </location>
</feature>
<proteinExistence type="inferred from homology"/>
<keyword evidence="10" id="KW-1185">Reference proteome</keyword>
<reference evidence="9 10" key="1">
    <citation type="journal article" date="2018" name="Front. Microbiol.">
        <title>Hydrolytic Capabilities as a Key to Environmental Success: Chitinolytic and Cellulolytic Acidobacteria From Acidic Sub-arctic Soils and Boreal Peatlands.</title>
        <authorList>
            <person name="Belova S.E."/>
            <person name="Ravin N.V."/>
            <person name="Pankratov T.A."/>
            <person name="Rakitin A.L."/>
            <person name="Ivanova A.A."/>
            <person name="Beletsky A.V."/>
            <person name="Mardanov A.V."/>
            <person name="Sinninghe Damste J.S."/>
            <person name="Dedysh S.N."/>
        </authorList>
    </citation>
    <scope>NUCLEOTIDE SEQUENCE [LARGE SCALE GENOMIC DNA]</scope>
    <source>
        <strain evidence="9 10">SBC82</strain>
        <plasmid evidence="10">pacpol4</plasmid>
    </source>
</reference>
<dbReference type="InterPro" id="IPR012132">
    <property type="entry name" value="GMC_OxRdtase"/>
</dbReference>
<comment type="similarity">
    <text evidence="2 6">Belongs to the GMC oxidoreductase family.</text>
</comment>
<evidence type="ECO:0000256" key="5">
    <source>
        <dbReference type="PIRSR" id="PIRSR000137-2"/>
    </source>
</evidence>
<dbReference type="PANTHER" id="PTHR11552">
    <property type="entry name" value="GLUCOSE-METHANOL-CHOLINE GMC OXIDOREDUCTASE"/>
    <property type="match status" value="1"/>
</dbReference>
<evidence type="ECO:0000256" key="3">
    <source>
        <dbReference type="ARBA" id="ARBA00022630"/>
    </source>
</evidence>
<accession>A0A2Z5GBB8</accession>
<feature type="binding site" evidence="5">
    <location>
        <begin position="469"/>
        <end position="470"/>
    </location>
    <ligand>
        <name>FAD</name>
        <dbReference type="ChEBI" id="CHEBI:57692"/>
    </ligand>
</feature>
<evidence type="ECO:0000259" key="8">
    <source>
        <dbReference type="PROSITE" id="PS00624"/>
    </source>
</evidence>
<dbReference type="AlphaFoldDB" id="A0A2Z5GBB8"/>
<name>A0A2Z5GBB8_9BACT</name>
<dbReference type="RefSeq" id="WP_114211387.1">
    <property type="nucleotide sequence ID" value="NZ_CP030843.1"/>
</dbReference>
<dbReference type="OrthoDB" id="9785276at2"/>
<dbReference type="SUPFAM" id="SSF54373">
    <property type="entry name" value="FAD-linked reductases, C-terminal domain"/>
    <property type="match status" value="1"/>
</dbReference>
<sequence>MSKLVEGTFATAARLHQSRLSSDLSTEFDYIVCGSGSAGSVVAGRLAANPEVRVLLLEAGGSDESDLVLDTDSWPMNLGGENDWRFMTEPNVQLGGRSLLYSMGKVLGGGSSINVGTWSRGHKADWDMYAAEADDAGWRYDAVLELYRSRVEDWVGASDPDFYGVGGPMHVQPVADPDAFSLAMLDAAESSGMPRFANSGGQMMKENGGCAVVDNIIHNGRRQSAYRSYVYPRLLQPNLTVLTNALTTRILFEGSRAAGIEFEYEGQLRQAKASAEIVLSQGAIQTPKLLMQSGIGDKNELSKFDIQVRQHLPGVGRNLHDHAALALVWEATDAPLPHNARSSAVAFWKTDSALDAPNFYTYGIGIPFLTPENAARYPAPEAAWTLFMGMRPASRGSVHLTGAEASAPAQVQANYLAAPSDLADLKLGVERAREIGNAAALRPYTKREHTNMTGLALDEYIRNGLVTFWHQSGTAKMGRDAMSVVDGELKVYGVEGLRIADASILPRVTTGNTMAPCVIVGERAAQLLQKKS</sequence>
<dbReference type="PANTHER" id="PTHR11552:SF147">
    <property type="entry name" value="CHOLINE DEHYDROGENASE, MITOCHONDRIAL"/>
    <property type="match status" value="1"/>
</dbReference>
<dbReference type="PROSITE" id="PS00624">
    <property type="entry name" value="GMC_OXRED_2"/>
    <property type="match status" value="1"/>
</dbReference>
<dbReference type="Gene3D" id="3.50.50.60">
    <property type="entry name" value="FAD/NAD(P)-binding domain"/>
    <property type="match status" value="1"/>
</dbReference>
<dbReference type="Pfam" id="PF00732">
    <property type="entry name" value="GMC_oxred_N"/>
    <property type="match status" value="1"/>
</dbReference>
<dbReference type="InterPro" id="IPR000172">
    <property type="entry name" value="GMC_OxRdtase_N"/>
</dbReference>
<geneLocation type="plasmid" evidence="10">
    <name>pacpol4</name>
</geneLocation>
<evidence type="ECO:0000256" key="2">
    <source>
        <dbReference type="ARBA" id="ARBA00010790"/>
    </source>
</evidence>
<evidence type="ECO:0000313" key="9">
    <source>
        <dbReference type="EMBL" id="AXC16220.1"/>
    </source>
</evidence>
<dbReference type="Proteomes" id="UP000253606">
    <property type="component" value="Plasmid pACPOL4"/>
</dbReference>
<keyword evidence="9" id="KW-0614">Plasmid</keyword>
<comment type="cofactor">
    <cofactor evidence="1 5">
        <name>FAD</name>
        <dbReference type="ChEBI" id="CHEBI:57692"/>
    </cofactor>
</comment>
<dbReference type="GO" id="GO:0016614">
    <property type="term" value="F:oxidoreductase activity, acting on CH-OH group of donors"/>
    <property type="evidence" value="ECO:0007669"/>
    <property type="project" value="InterPro"/>
</dbReference>
<dbReference type="EMBL" id="CP030843">
    <property type="protein sequence ID" value="AXC16220.1"/>
    <property type="molecule type" value="Genomic_DNA"/>
</dbReference>
<dbReference type="Gene3D" id="3.30.410.40">
    <property type="match status" value="1"/>
</dbReference>
<evidence type="ECO:0000313" key="10">
    <source>
        <dbReference type="Proteomes" id="UP000253606"/>
    </source>
</evidence>
<evidence type="ECO:0000256" key="4">
    <source>
        <dbReference type="ARBA" id="ARBA00022827"/>
    </source>
</evidence>
<evidence type="ECO:0000256" key="1">
    <source>
        <dbReference type="ARBA" id="ARBA00001974"/>
    </source>
</evidence>
<dbReference type="SUPFAM" id="SSF51905">
    <property type="entry name" value="FAD/NAD(P)-binding domain"/>
    <property type="match status" value="1"/>
</dbReference>
<evidence type="ECO:0000256" key="6">
    <source>
        <dbReference type="RuleBase" id="RU003968"/>
    </source>
</evidence>
<evidence type="ECO:0000259" key="7">
    <source>
        <dbReference type="PROSITE" id="PS00623"/>
    </source>
</evidence>
<feature type="binding site" evidence="5">
    <location>
        <position position="106"/>
    </location>
    <ligand>
        <name>FAD</name>
        <dbReference type="ChEBI" id="CHEBI:57692"/>
    </ligand>
</feature>
<dbReference type="PIRSF" id="PIRSF000137">
    <property type="entry name" value="Alcohol_oxidase"/>
    <property type="match status" value="1"/>
</dbReference>
<dbReference type="InterPro" id="IPR036188">
    <property type="entry name" value="FAD/NAD-bd_sf"/>
</dbReference>
<feature type="domain" description="Glucose-methanol-choline oxidoreductase N-terminal" evidence="7">
    <location>
        <begin position="104"/>
        <end position="127"/>
    </location>
</feature>